<dbReference type="RefSeq" id="WP_116065314.1">
    <property type="nucleotide sequence ID" value="NZ_QRDZ01000045.1"/>
</dbReference>
<gene>
    <name evidence="2" type="ORF">DFP98_14523</name>
</gene>
<reference evidence="2 3" key="1">
    <citation type="submission" date="2018-07" db="EMBL/GenBank/DDBJ databases">
        <title>Genomic Encyclopedia of Type Strains, Phase III (KMG-III): the genomes of soil and plant-associated and newly described type strains.</title>
        <authorList>
            <person name="Whitman W."/>
        </authorList>
    </citation>
    <scope>NUCLEOTIDE SEQUENCE [LARGE SCALE GENOMIC DNA]</scope>
    <source>
        <strain evidence="2 3">CECT 7287</strain>
    </source>
</reference>
<dbReference type="EMBL" id="QRDZ01000045">
    <property type="protein sequence ID" value="RED55015.1"/>
    <property type="molecule type" value="Genomic_DNA"/>
</dbReference>
<keyword evidence="1" id="KW-0472">Membrane</keyword>
<keyword evidence="1" id="KW-0812">Transmembrane</keyword>
<evidence type="ECO:0000313" key="3">
    <source>
        <dbReference type="Proteomes" id="UP000256977"/>
    </source>
</evidence>
<evidence type="ECO:0000256" key="1">
    <source>
        <dbReference type="SAM" id="Phobius"/>
    </source>
</evidence>
<name>A0A3D9I007_9BACL</name>
<proteinExistence type="predicted"/>
<organism evidence="2 3">
    <name type="scientific">Cohnella phaseoli</name>
    <dbReference type="NCBI Taxonomy" id="456490"/>
    <lineage>
        <taxon>Bacteria</taxon>
        <taxon>Bacillati</taxon>
        <taxon>Bacillota</taxon>
        <taxon>Bacilli</taxon>
        <taxon>Bacillales</taxon>
        <taxon>Paenibacillaceae</taxon>
        <taxon>Cohnella</taxon>
    </lineage>
</organism>
<comment type="caution">
    <text evidence="2">The sequence shown here is derived from an EMBL/GenBank/DDBJ whole genome shotgun (WGS) entry which is preliminary data.</text>
</comment>
<dbReference type="Proteomes" id="UP000256977">
    <property type="component" value="Unassembled WGS sequence"/>
</dbReference>
<dbReference type="AlphaFoldDB" id="A0A3D9I007"/>
<protein>
    <submittedName>
        <fullName evidence="2">Uncharacterized protein</fullName>
    </submittedName>
</protein>
<dbReference type="OrthoDB" id="2580710at2"/>
<evidence type="ECO:0000313" key="2">
    <source>
        <dbReference type="EMBL" id="RED55015.1"/>
    </source>
</evidence>
<keyword evidence="3" id="KW-1185">Reference proteome</keyword>
<feature type="transmembrane region" description="Helical" evidence="1">
    <location>
        <begin position="12"/>
        <end position="30"/>
    </location>
</feature>
<accession>A0A3D9I007</accession>
<keyword evidence="1" id="KW-1133">Transmembrane helix</keyword>
<sequence length="431" mass="48285">MGTIRKHVALPALVLAIAVLAILGLIVYGAKDKGKFEFIDLIGSREAIRDVALVGELSDGMHSTSFRIDGGRLHTDTKLFDQARNIPAYLYYPGSVGPFGAVRFGRMEYNIENRSTEHTIYSRVMTDKGYSVPEGAAEVKPSVVYRPASASDENANFRWTNPLEYGLAQIGDRVFYTLPVTTDYTGMNAIYELKFYDWGFRPQDMKPFESRKLVELPLTANEPGGTGIEILGLKAVGDKLALLSVEAGYLHIRSFDSDSGKLLGEADLSKSDPSINWQAAYSERYEAYVDAQRALLTVSFRGVSQDAEERPHTAVLSFDFSNGIELVDWSNLSFEGNEENNYGGVSLLGYRNGRVIAVRSYREPESEQERGVFDILRPQHLYLYVFEHAKLIYKGELATDKNDDRIRAFNRVGGYDYSPTEHRNFLNVALE</sequence>